<comment type="subcellular location">
    <subcellularLocation>
        <location evidence="1">Cell membrane</location>
        <topology evidence="1">Multi-pass membrane protein</topology>
    </subcellularLocation>
</comment>
<dbReference type="RefSeq" id="WP_166642166.1">
    <property type="nucleotide sequence ID" value="NZ_SNZP01000004.1"/>
</dbReference>
<evidence type="ECO:0000256" key="6">
    <source>
        <dbReference type="SAM" id="Phobius"/>
    </source>
</evidence>
<dbReference type="Pfam" id="PF06271">
    <property type="entry name" value="RDD"/>
    <property type="match status" value="1"/>
</dbReference>
<name>A0A4R7BAB2_9NEIS</name>
<sequence length="170" mass="18895">MTDQPNPPGIKRLLACLLYECLLMLALLLTTSALFTVPMVKLGNPSWLRYLEQLALLAALFAYFGLSWVRGGQTVAMKAWRLQLARADGAPIGWGLAAFRFTVALVLIIGVPIAAYLGMGAGNPHAARLALLWCAVPFAWRYFDPRHQTLHDRLCGTRLFLRPRAPRPPR</sequence>
<evidence type="ECO:0000313" key="8">
    <source>
        <dbReference type="EMBL" id="TDR80567.1"/>
    </source>
</evidence>
<feature type="domain" description="RDD" evidence="7">
    <location>
        <begin position="11"/>
        <end position="156"/>
    </location>
</feature>
<dbReference type="GO" id="GO:0005886">
    <property type="term" value="C:plasma membrane"/>
    <property type="evidence" value="ECO:0007669"/>
    <property type="project" value="UniProtKB-SubCell"/>
</dbReference>
<evidence type="ECO:0000313" key="9">
    <source>
        <dbReference type="Proteomes" id="UP000295611"/>
    </source>
</evidence>
<comment type="caution">
    <text evidence="8">The sequence shown here is derived from an EMBL/GenBank/DDBJ whole genome shotgun (WGS) entry which is preliminary data.</text>
</comment>
<dbReference type="AlphaFoldDB" id="A0A4R7BAB2"/>
<reference evidence="8 9" key="1">
    <citation type="submission" date="2019-03" db="EMBL/GenBank/DDBJ databases">
        <title>Genomic Encyclopedia of Type Strains, Phase III (KMG-III): the genomes of soil and plant-associated and newly described type strains.</title>
        <authorList>
            <person name="Whitman W."/>
        </authorList>
    </citation>
    <scope>NUCLEOTIDE SEQUENCE [LARGE SCALE GENOMIC DNA]</scope>
    <source>
        <strain evidence="8 9">CECT 8976</strain>
    </source>
</reference>
<feature type="transmembrane region" description="Helical" evidence="6">
    <location>
        <begin position="125"/>
        <end position="143"/>
    </location>
</feature>
<proteinExistence type="predicted"/>
<keyword evidence="4 6" id="KW-1133">Transmembrane helix</keyword>
<dbReference type="PANTHER" id="PTHR36115:SF10">
    <property type="entry name" value="RDD DOMAIN-CONTAINING PROTEIN"/>
    <property type="match status" value="1"/>
</dbReference>
<evidence type="ECO:0000256" key="5">
    <source>
        <dbReference type="ARBA" id="ARBA00023136"/>
    </source>
</evidence>
<gene>
    <name evidence="8" type="ORF">DFP86_10465</name>
</gene>
<evidence type="ECO:0000256" key="2">
    <source>
        <dbReference type="ARBA" id="ARBA00022475"/>
    </source>
</evidence>
<evidence type="ECO:0000259" key="7">
    <source>
        <dbReference type="Pfam" id="PF06271"/>
    </source>
</evidence>
<accession>A0A4R7BAB2</accession>
<evidence type="ECO:0000256" key="3">
    <source>
        <dbReference type="ARBA" id="ARBA00022692"/>
    </source>
</evidence>
<dbReference type="EMBL" id="SNZP01000004">
    <property type="protein sequence ID" value="TDR80567.1"/>
    <property type="molecule type" value="Genomic_DNA"/>
</dbReference>
<feature type="transmembrane region" description="Helical" evidence="6">
    <location>
        <begin position="54"/>
        <end position="71"/>
    </location>
</feature>
<evidence type="ECO:0000256" key="1">
    <source>
        <dbReference type="ARBA" id="ARBA00004651"/>
    </source>
</evidence>
<protein>
    <submittedName>
        <fullName evidence="8">Putative RDD family membrane protein YckC</fullName>
    </submittedName>
</protein>
<dbReference type="InterPro" id="IPR010432">
    <property type="entry name" value="RDD"/>
</dbReference>
<keyword evidence="2" id="KW-1003">Cell membrane</keyword>
<dbReference type="PANTHER" id="PTHR36115">
    <property type="entry name" value="PROLINE-RICH ANTIGEN HOMOLOG-RELATED"/>
    <property type="match status" value="1"/>
</dbReference>
<feature type="transmembrane region" description="Helical" evidence="6">
    <location>
        <begin position="12"/>
        <end position="34"/>
    </location>
</feature>
<organism evidence="8 9">
    <name type="scientific">Paludibacterium purpuratum</name>
    <dbReference type="NCBI Taxonomy" id="1144873"/>
    <lineage>
        <taxon>Bacteria</taxon>
        <taxon>Pseudomonadati</taxon>
        <taxon>Pseudomonadota</taxon>
        <taxon>Betaproteobacteria</taxon>
        <taxon>Neisseriales</taxon>
        <taxon>Chromobacteriaceae</taxon>
        <taxon>Paludibacterium</taxon>
    </lineage>
</organism>
<evidence type="ECO:0000256" key="4">
    <source>
        <dbReference type="ARBA" id="ARBA00022989"/>
    </source>
</evidence>
<dbReference type="InterPro" id="IPR051791">
    <property type="entry name" value="Pra-immunoreactive"/>
</dbReference>
<keyword evidence="5 6" id="KW-0472">Membrane</keyword>
<keyword evidence="3 6" id="KW-0812">Transmembrane</keyword>
<keyword evidence="9" id="KW-1185">Reference proteome</keyword>
<dbReference type="Proteomes" id="UP000295611">
    <property type="component" value="Unassembled WGS sequence"/>
</dbReference>
<feature type="transmembrane region" description="Helical" evidence="6">
    <location>
        <begin position="92"/>
        <end position="119"/>
    </location>
</feature>